<protein>
    <submittedName>
        <fullName evidence="7">NADH:flavin oxidoreductase/NADH oxidase</fullName>
    </submittedName>
</protein>
<evidence type="ECO:0000256" key="4">
    <source>
        <dbReference type="ARBA" id="ARBA00022857"/>
    </source>
</evidence>
<dbReference type="PANTHER" id="PTHR43303:SF4">
    <property type="entry name" value="NADPH DEHYDROGENASE C23G7.10C-RELATED"/>
    <property type="match status" value="1"/>
</dbReference>
<dbReference type="Pfam" id="PF00724">
    <property type="entry name" value="Oxidored_FMN"/>
    <property type="match status" value="1"/>
</dbReference>
<dbReference type="InterPro" id="IPR013785">
    <property type="entry name" value="Aldolase_TIM"/>
</dbReference>
<dbReference type="SUPFAM" id="SSF51395">
    <property type="entry name" value="FMN-linked oxidoreductases"/>
    <property type="match status" value="1"/>
</dbReference>
<sequence>MSTPALFTPLTIRDLEIPNRAWLAPMCQYSAGTDGVPTAWHLVHLGARAAGGFGLVLTEATAVVPDGRISPQDVGIWNDDQVRAWRPITEFIHAQGAVAGIQLAHAGRKASVYAPGSPVSGSIGPAEGGWTTVGPSPIAFPGLADPRELSIEEIGEVVAAFAEAARRSDAAGFDVVELHAAHGYLLNNFLSPLSNHRTDSYGGDFGGRIRILVEVVDAVRAVWPADKPMFVRISGTEWLDDGWRVEDSARLATILAQHGVDLIDVSSGGNVLADIPVGPGYQVDLAREVHRVSGVATGAVGLITEPDQAEKIAADDDVTAVFLGRVALREPSWPQRAAHELGMSDNQAPYPQQYLRGTWRH</sequence>
<evidence type="ECO:0000256" key="2">
    <source>
        <dbReference type="ARBA" id="ARBA00022630"/>
    </source>
</evidence>
<keyword evidence="8" id="KW-1185">Reference proteome</keyword>
<keyword evidence="2" id="KW-0285">Flavoprotein</keyword>
<organism evidence="7 8">
    <name type="scientific">Gordonia pseudamarae</name>
    <dbReference type="NCBI Taxonomy" id="2831662"/>
    <lineage>
        <taxon>Bacteria</taxon>
        <taxon>Bacillati</taxon>
        <taxon>Actinomycetota</taxon>
        <taxon>Actinomycetes</taxon>
        <taxon>Mycobacteriales</taxon>
        <taxon>Gordoniaceae</taxon>
        <taxon>Gordonia</taxon>
    </lineage>
</organism>
<accession>A0ABX6IM65</accession>
<feature type="domain" description="NADH:flavin oxidoreductase/NADH oxidase N-terminal" evidence="6">
    <location>
        <begin position="6"/>
        <end position="341"/>
    </location>
</feature>
<proteinExistence type="predicted"/>
<dbReference type="EMBL" id="CP045809">
    <property type="protein sequence ID" value="QHN37042.1"/>
    <property type="molecule type" value="Genomic_DNA"/>
</dbReference>
<evidence type="ECO:0000313" key="7">
    <source>
        <dbReference type="EMBL" id="QHN37042.1"/>
    </source>
</evidence>
<dbReference type="CDD" id="cd02932">
    <property type="entry name" value="OYE_YqiM_FMN"/>
    <property type="match status" value="1"/>
</dbReference>
<dbReference type="RefSeq" id="WP_213245311.1">
    <property type="nucleotide sequence ID" value="NZ_CP045806.1"/>
</dbReference>
<evidence type="ECO:0000259" key="6">
    <source>
        <dbReference type="Pfam" id="PF00724"/>
    </source>
</evidence>
<comment type="cofactor">
    <cofactor evidence="1">
        <name>FMN</name>
        <dbReference type="ChEBI" id="CHEBI:58210"/>
    </cofactor>
</comment>
<evidence type="ECO:0000256" key="1">
    <source>
        <dbReference type="ARBA" id="ARBA00001917"/>
    </source>
</evidence>
<keyword evidence="3" id="KW-0288">FMN</keyword>
<dbReference type="PANTHER" id="PTHR43303">
    <property type="entry name" value="NADPH DEHYDROGENASE C23G7.10C-RELATED"/>
    <property type="match status" value="1"/>
</dbReference>
<evidence type="ECO:0000256" key="3">
    <source>
        <dbReference type="ARBA" id="ARBA00022643"/>
    </source>
</evidence>
<dbReference type="Gene3D" id="3.20.20.70">
    <property type="entry name" value="Aldolase class I"/>
    <property type="match status" value="1"/>
</dbReference>
<name>A0ABX6IM65_9ACTN</name>
<reference evidence="7" key="1">
    <citation type="journal article" date="2021" name="Nat. Microbiol.">
        <title>Cocultivation of an ultrasmall environmental parasitic bacterium with lytic ability against bacteria associated with wastewater foams.</title>
        <authorList>
            <person name="Batinovic S."/>
            <person name="Rose J.J.A."/>
            <person name="Ratcliffe J."/>
            <person name="Seviour R.J."/>
            <person name="Petrovski S."/>
        </authorList>
    </citation>
    <scope>NUCLEOTIDE SEQUENCE</scope>
    <source>
        <strain evidence="7">CON9</strain>
    </source>
</reference>
<dbReference type="Proteomes" id="UP001059836">
    <property type="component" value="Chromosome"/>
</dbReference>
<dbReference type="InterPro" id="IPR044152">
    <property type="entry name" value="YqjM-like"/>
</dbReference>
<gene>
    <name evidence="7" type="ORF">GII31_21230</name>
</gene>
<evidence type="ECO:0000313" key="8">
    <source>
        <dbReference type="Proteomes" id="UP001059836"/>
    </source>
</evidence>
<evidence type="ECO:0000256" key="5">
    <source>
        <dbReference type="ARBA" id="ARBA00023002"/>
    </source>
</evidence>
<dbReference type="InterPro" id="IPR001155">
    <property type="entry name" value="OxRdtase_FMN_N"/>
</dbReference>
<keyword evidence="5" id="KW-0560">Oxidoreductase</keyword>
<keyword evidence="4" id="KW-0521">NADP</keyword>